<evidence type="ECO:0000313" key="1">
    <source>
        <dbReference type="EMBL" id="GCD54131.1"/>
    </source>
</evidence>
<evidence type="ECO:0000313" key="2">
    <source>
        <dbReference type="Proteomes" id="UP000287300"/>
    </source>
</evidence>
<dbReference type="SUPFAM" id="SSF53448">
    <property type="entry name" value="Nucleotide-diphospho-sugar transferases"/>
    <property type="match status" value="1"/>
</dbReference>
<organism evidence="1 2">
    <name type="scientific">Acetobacter pasteurianus NBRC 3188</name>
    <dbReference type="NCBI Taxonomy" id="1226663"/>
    <lineage>
        <taxon>Bacteria</taxon>
        <taxon>Pseudomonadati</taxon>
        <taxon>Pseudomonadota</taxon>
        <taxon>Alphaproteobacteria</taxon>
        <taxon>Acetobacterales</taxon>
        <taxon>Acetobacteraceae</taxon>
        <taxon>Acetobacter</taxon>
    </lineage>
</organism>
<reference evidence="1 2" key="1">
    <citation type="submission" date="2016-06" db="EMBL/GenBank/DDBJ databases">
        <title>Acetobacter pasteurianus NBRC 3188 whole genome sequencing project.</title>
        <authorList>
            <person name="Matsutani M."/>
            <person name="Shiwa Y."/>
            <person name="Okamoto-Kainuma A."/>
            <person name="Ishikawa M."/>
            <person name="Koizumi Y."/>
            <person name="Yoshikawa H."/>
            <person name="Yakushi T."/>
            <person name="Matsushita K."/>
        </authorList>
    </citation>
    <scope>NUCLEOTIDE SEQUENCE [LARGE SCALE GENOMIC DNA]</scope>
    <source>
        <strain evidence="1 2">NBRC 3188</strain>
    </source>
</reference>
<sequence length="271" mass="30435">MKNNVSHTTTAGTSEEDIQKKNKETIFLATPCYGGMVTTEFMTSVIGCSAGKVPVTLMTLGDDALIPRARNTLLANFYYRSNCSHILFVDADIGFDHNAPERLLKSGKDVIAGTYPIRDRFWDNVTKNNILAGEAQRTASLRYVGETKEIHDSWEKGPLVQVPFVGTGFMMISRKAVEAMIKAYPETEYKKINCAEDQSGMRNYALFDGSIDPDDGTYLSEDFTFCRRWRQIGGEVWLDMSIDLSHTGRAKFFGNPFVRLGINHNRRTVKS</sequence>
<protein>
    <recommendedName>
        <fullName evidence="3">Glycosyltransferase</fullName>
    </recommendedName>
</protein>
<comment type="caution">
    <text evidence="1">The sequence shown here is derived from an EMBL/GenBank/DDBJ whole genome shotgun (WGS) entry which is preliminary data.</text>
</comment>
<proteinExistence type="predicted"/>
<dbReference type="InterPro" id="IPR029044">
    <property type="entry name" value="Nucleotide-diphossugar_trans"/>
</dbReference>
<accession>A0A401WXT2</accession>
<dbReference type="EMBL" id="BDES01000077">
    <property type="protein sequence ID" value="GCD54131.1"/>
    <property type="molecule type" value="Genomic_DNA"/>
</dbReference>
<dbReference type="RefSeq" id="WP_236661105.1">
    <property type="nucleotide sequence ID" value="NZ_BDES01000077.1"/>
</dbReference>
<dbReference type="Proteomes" id="UP000287300">
    <property type="component" value="Unassembled WGS sequence"/>
</dbReference>
<dbReference type="GeneID" id="66349671"/>
<dbReference type="AlphaFoldDB" id="A0A401WXT2"/>
<evidence type="ECO:0008006" key="3">
    <source>
        <dbReference type="Google" id="ProtNLM"/>
    </source>
</evidence>
<gene>
    <name evidence="1" type="ORF">NBRC3188_2828</name>
</gene>
<dbReference type="Gene3D" id="3.90.550.40">
    <property type="match status" value="1"/>
</dbReference>
<name>A0A401WXT2_ACEPA</name>